<proteinExistence type="predicted"/>
<keyword evidence="2" id="KW-1185">Reference proteome</keyword>
<evidence type="ECO:0000313" key="1">
    <source>
        <dbReference type="EMBL" id="SEG03864.1"/>
    </source>
</evidence>
<dbReference type="AlphaFoldDB" id="A0A1H5WWL6"/>
<gene>
    <name evidence="1" type="ORF">SAMN05216537_11922</name>
</gene>
<reference evidence="1 2" key="1">
    <citation type="submission" date="2016-10" db="EMBL/GenBank/DDBJ databases">
        <authorList>
            <person name="de Groot N.N."/>
        </authorList>
    </citation>
    <scope>NUCLEOTIDE SEQUENCE [LARGE SCALE GENOMIC DNA]</scope>
    <source>
        <strain evidence="1 2">D15d</strain>
    </source>
</reference>
<dbReference type="EMBL" id="FNUL01000019">
    <property type="protein sequence ID" value="SEG03864.1"/>
    <property type="molecule type" value="Genomic_DNA"/>
</dbReference>
<accession>A0A1H5WWL6</accession>
<name>A0A1H5WWL6_9FIRM</name>
<sequence length="330" mass="38584">MCSFCMATFIYQEVVFVTTSANYNTIISDYFSVLMGDKLNFQISFNKENREVSLRNFRVIARFAIEEILGWTMEVAQINLTKQVLTDLCLIKALKKFNPNEEVNNYSIKCILHMIYPQIQYSIEAEAVDIFKQYLQIDEYVNSEPKSLPKAYFLDTKDANIRVRAIVSYLIKRDFSGMEMLEIYDFFNDTKKVNEWLKERKLSNIINAAYDSPISMLQDIFNYHSNIDTANYKAYKLLNNGDNTNLHNADVFYDILDKADLVDTDIFVSGVPVYSEFKEIVENNINNYIWIIIYIASNPFKRLGYCNNENIEALTKYCKDLLLNFEIFAE</sequence>
<dbReference type="Proteomes" id="UP000236726">
    <property type="component" value="Unassembled WGS sequence"/>
</dbReference>
<protein>
    <submittedName>
        <fullName evidence="1">Uncharacterized protein</fullName>
    </submittedName>
</protein>
<organism evidence="1 2">
    <name type="scientific">Lachnospira multipara</name>
    <dbReference type="NCBI Taxonomy" id="28051"/>
    <lineage>
        <taxon>Bacteria</taxon>
        <taxon>Bacillati</taxon>
        <taxon>Bacillota</taxon>
        <taxon>Clostridia</taxon>
        <taxon>Lachnospirales</taxon>
        <taxon>Lachnospiraceae</taxon>
        <taxon>Lachnospira</taxon>
    </lineage>
</organism>
<evidence type="ECO:0000313" key="2">
    <source>
        <dbReference type="Proteomes" id="UP000236726"/>
    </source>
</evidence>